<feature type="domain" description="YspA cpYpsA-related SLOG" evidence="1">
    <location>
        <begin position="1"/>
        <end position="64"/>
    </location>
</feature>
<sequence>MRVVGCGGRVGINDIGAWAVLEALGRKVFHPDLAVAEGHAPGYDRVIGAWARKNRHHLDVFRVDPLLDGYRDDAPKQRNIRMFNEFRPTHCLGFPGGPGTRHMMDHCYAHGVPVWDVDFNGPGRFQVWEWAIRIKGQPQRGGASGLIIEGQY</sequence>
<proteinExistence type="predicted"/>
<name>A0A9E7N6G5_9CAUD</name>
<dbReference type="InterPro" id="IPR019627">
    <property type="entry name" value="YAcAr"/>
</dbReference>
<gene>
    <name evidence="2" type="ORF">BAJUN_00080</name>
</gene>
<organism evidence="2 3">
    <name type="scientific">Brevundimonas phage vB_BgoS-Bajun</name>
    <dbReference type="NCBI Taxonomy" id="2948594"/>
    <lineage>
        <taxon>Viruses</taxon>
        <taxon>Duplodnaviria</taxon>
        <taxon>Heunggongvirae</taxon>
        <taxon>Uroviricota</taxon>
        <taxon>Caudoviricetes</taxon>
        <taxon>Dolichocephalovirinae</taxon>
    </lineage>
</organism>
<evidence type="ECO:0000313" key="2">
    <source>
        <dbReference type="EMBL" id="UTC29638.1"/>
    </source>
</evidence>
<dbReference type="Proteomes" id="UP001057427">
    <property type="component" value="Segment"/>
</dbReference>
<evidence type="ECO:0000259" key="1">
    <source>
        <dbReference type="Pfam" id="PF10686"/>
    </source>
</evidence>
<dbReference type="Pfam" id="PF10686">
    <property type="entry name" value="YAcAr"/>
    <property type="match status" value="1"/>
</dbReference>
<accession>A0A9E7N6G5</accession>
<evidence type="ECO:0000313" key="3">
    <source>
        <dbReference type="Proteomes" id="UP001057427"/>
    </source>
</evidence>
<reference evidence="2" key="1">
    <citation type="submission" date="2022-05" db="EMBL/GenBank/DDBJ databases">
        <authorList>
            <person name="Friedrich I."/>
            <person name="Poehlein A."/>
            <person name="Schneider D."/>
            <person name="Hertel R."/>
            <person name="Daniel R."/>
        </authorList>
    </citation>
    <scope>NUCLEOTIDE SEQUENCE</scope>
</reference>
<protein>
    <recommendedName>
        <fullName evidence="1">YspA cpYpsA-related SLOG domain-containing protein</fullName>
    </recommendedName>
</protein>
<dbReference type="EMBL" id="ON529858">
    <property type="protein sequence ID" value="UTC29638.1"/>
    <property type="molecule type" value="Genomic_DNA"/>
</dbReference>
<keyword evidence="3" id="KW-1185">Reference proteome</keyword>